<comment type="caution">
    <text evidence="1">The sequence shown here is derived from an EMBL/GenBank/DDBJ whole genome shotgun (WGS) entry which is preliminary data.</text>
</comment>
<dbReference type="GO" id="GO:1905515">
    <property type="term" value="P:non-motile cilium assembly"/>
    <property type="evidence" value="ECO:0007669"/>
    <property type="project" value="TreeGrafter"/>
</dbReference>
<name>A0AAV7QT49_PLEWA</name>
<dbReference type="Proteomes" id="UP001066276">
    <property type="component" value="Chromosome 6"/>
</dbReference>
<keyword evidence="2" id="KW-1185">Reference proteome</keyword>
<dbReference type="PANTHER" id="PTHR20837:SF2">
    <property type="entry name" value="PROTEIN CC2D2B"/>
    <property type="match status" value="1"/>
</dbReference>
<accession>A0AAV7QT49</accession>
<sequence length="95" mass="10677">MKKNWLGCVTFPFTSVLHQSKISGTFQVNMPPVLLGYTWSNTCAFPNEDMSGQDLMELSILSMFATIDPNIAPTGHDLEKVFYMLLILCSTFYST</sequence>
<reference evidence="1" key="1">
    <citation type="journal article" date="2022" name="bioRxiv">
        <title>Sequencing and chromosome-scale assembly of the giantPleurodeles waltlgenome.</title>
        <authorList>
            <person name="Brown T."/>
            <person name="Elewa A."/>
            <person name="Iarovenko S."/>
            <person name="Subramanian E."/>
            <person name="Araus A.J."/>
            <person name="Petzold A."/>
            <person name="Susuki M."/>
            <person name="Suzuki K.-i.T."/>
            <person name="Hayashi T."/>
            <person name="Toyoda A."/>
            <person name="Oliveira C."/>
            <person name="Osipova E."/>
            <person name="Leigh N.D."/>
            <person name="Simon A."/>
            <person name="Yun M.H."/>
        </authorList>
    </citation>
    <scope>NUCLEOTIDE SEQUENCE</scope>
    <source>
        <strain evidence="1">20211129_DDA</strain>
        <tissue evidence="1">Liver</tissue>
    </source>
</reference>
<evidence type="ECO:0000313" key="2">
    <source>
        <dbReference type="Proteomes" id="UP001066276"/>
    </source>
</evidence>
<dbReference type="AlphaFoldDB" id="A0AAV7QT49"/>
<proteinExistence type="predicted"/>
<dbReference type="PANTHER" id="PTHR20837">
    <property type="entry name" value="CENTROSOMAL PROTEIN-RELATED"/>
    <property type="match status" value="1"/>
</dbReference>
<dbReference type="EMBL" id="JANPWB010000010">
    <property type="protein sequence ID" value="KAJ1141545.1"/>
    <property type="molecule type" value="Genomic_DNA"/>
</dbReference>
<gene>
    <name evidence="1" type="ORF">NDU88_007874</name>
</gene>
<protein>
    <submittedName>
        <fullName evidence="1">Uncharacterized protein</fullName>
    </submittedName>
</protein>
<evidence type="ECO:0000313" key="1">
    <source>
        <dbReference type="EMBL" id="KAJ1141545.1"/>
    </source>
</evidence>
<dbReference type="InterPro" id="IPR052434">
    <property type="entry name" value="Tectonic-like_complex_comp"/>
</dbReference>
<dbReference type="GO" id="GO:0035869">
    <property type="term" value="C:ciliary transition zone"/>
    <property type="evidence" value="ECO:0007669"/>
    <property type="project" value="TreeGrafter"/>
</dbReference>
<organism evidence="1 2">
    <name type="scientific">Pleurodeles waltl</name>
    <name type="common">Iberian ribbed newt</name>
    <dbReference type="NCBI Taxonomy" id="8319"/>
    <lineage>
        <taxon>Eukaryota</taxon>
        <taxon>Metazoa</taxon>
        <taxon>Chordata</taxon>
        <taxon>Craniata</taxon>
        <taxon>Vertebrata</taxon>
        <taxon>Euteleostomi</taxon>
        <taxon>Amphibia</taxon>
        <taxon>Batrachia</taxon>
        <taxon>Caudata</taxon>
        <taxon>Salamandroidea</taxon>
        <taxon>Salamandridae</taxon>
        <taxon>Pleurodelinae</taxon>
        <taxon>Pleurodeles</taxon>
    </lineage>
</organism>
<dbReference type="GO" id="GO:1904491">
    <property type="term" value="P:protein localization to ciliary transition zone"/>
    <property type="evidence" value="ECO:0007669"/>
    <property type="project" value="TreeGrafter"/>
</dbReference>